<evidence type="ECO:0000313" key="2">
    <source>
        <dbReference type="EMBL" id="KAA6325464.1"/>
    </source>
</evidence>
<name>A0A5J4QWI3_9ZZZZ</name>
<comment type="caution">
    <text evidence="2">The sequence shown here is derived from an EMBL/GenBank/DDBJ whole genome shotgun (WGS) entry which is preliminary data.</text>
</comment>
<reference evidence="2" key="1">
    <citation type="submission" date="2019-03" db="EMBL/GenBank/DDBJ databases">
        <title>Single cell metagenomics reveals metabolic interactions within the superorganism composed of flagellate Streblomastix strix and complex community of Bacteroidetes bacteria on its surface.</title>
        <authorList>
            <person name="Treitli S.C."/>
            <person name="Kolisko M."/>
            <person name="Husnik F."/>
            <person name="Keeling P."/>
            <person name="Hampl V."/>
        </authorList>
    </citation>
    <scope>NUCLEOTIDE SEQUENCE</scope>
    <source>
        <strain evidence="2">STM</strain>
    </source>
</reference>
<gene>
    <name evidence="2" type="ORF">EZS27_025326</name>
</gene>
<dbReference type="EMBL" id="SNRY01002355">
    <property type="protein sequence ID" value="KAA6325464.1"/>
    <property type="molecule type" value="Genomic_DNA"/>
</dbReference>
<keyword evidence="1" id="KW-0812">Transmembrane</keyword>
<keyword evidence="1" id="KW-1133">Transmembrane helix</keyword>
<dbReference type="AlphaFoldDB" id="A0A5J4QWI3"/>
<protein>
    <submittedName>
        <fullName evidence="2">Uncharacterized protein</fullName>
    </submittedName>
</protein>
<feature type="transmembrane region" description="Helical" evidence="1">
    <location>
        <begin position="12"/>
        <end position="29"/>
    </location>
</feature>
<sequence>MKIVYNNFLPPRGFAAIMLFGVIFARSKYKLLAPKIVNYESIHKIQAKEVGGYFIYYLIYLFKWLKTGYRKNPFEREAYDNATNLGYLKTCKPFAWKKYEQKIVS</sequence>
<keyword evidence="1" id="KW-0472">Membrane</keyword>
<proteinExistence type="predicted"/>
<evidence type="ECO:0000256" key="1">
    <source>
        <dbReference type="SAM" id="Phobius"/>
    </source>
</evidence>
<organism evidence="2">
    <name type="scientific">termite gut metagenome</name>
    <dbReference type="NCBI Taxonomy" id="433724"/>
    <lineage>
        <taxon>unclassified sequences</taxon>
        <taxon>metagenomes</taxon>
        <taxon>organismal metagenomes</taxon>
    </lineage>
</organism>
<feature type="transmembrane region" description="Helical" evidence="1">
    <location>
        <begin position="50"/>
        <end position="65"/>
    </location>
</feature>
<accession>A0A5J4QWI3</accession>